<feature type="region of interest" description="Disordered" evidence="1">
    <location>
        <begin position="1"/>
        <end position="23"/>
    </location>
</feature>
<dbReference type="PANTHER" id="PTHR43739:SF5">
    <property type="entry name" value="EXO-ALPHA-SIALIDASE"/>
    <property type="match status" value="1"/>
</dbReference>
<dbReference type="InterPro" id="IPR006311">
    <property type="entry name" value="TAT_signal"/>
</dbReference>
<dbReference type="PANTHER" id="PTHR43739">
    <property type="entry name" value="XYLOGLUCANASE (EUROFUNG)"/>
    <property type="match status" value="1"/>
</dbReference>
<dbReference type="EMBL" id="JBHSGI010000028">
    <property type="protein sequence ID" value="MFC4670754.1"/>
    <property type="molecule type" value="Genomic_DNA"/>
</dbReference>
<dbReference type="PROSITE" id="PS51318">
    <property type="entry name" value="TAT"/>
    <property type="match status" value="1"/>
</dbReference>
<proteinExistence type="predicted"/>
<dbReference type="Gene3D" id="2.130.10.10">
    <property type="entry name" value="YVTN repeat-like/Quinoprotein amine dehydrogenase"/>
    <property type="match status" value="2"/>
</dbReference>
<evidence type="ECO:0008006" key="4">
    <source>
        <dbReference type="Google" id="ProtNLM"/>
    </source>
</evidence>
<dbReference type="InterPro" id="IPR015943">
    <property type="entry name" value="WD40/YVTN_repeat-like_dom_sf"/>
</dbReference>
<evidence type="ECO:0000313" key="3">
    <source>
        <dbReference type="Proteomes" id="UP001595973"/>
    </source>
</evidence>
<organism evidence="2 3">
    <name type="scientific">Seohaeicola nanhaiensis</name>
    <dbReference type="NCBI Taxonomy" id="1387282"/>
    <lineage>
        <taxon>Bacteria</taxon>
        <taxon>Pseudomonadati</taxon>
        <taxon>Pseudomonadota</taxon>
        <taxon>Alphaproteobacteria</taxon>
        <taxon>Rhodobacterales</taxon>
        <taxon>Roseobacteraceae</taxon>
        <taxon>Seohaeicola</taxon>
    </lineage>
</organism>
<comment type="caution">
    <text evidence="2">The sequence shown here is derived from an EMBL/GenBank/DDBJ whole genome shotgun (WGS) entry which is preliminary data.</text>
</comment>
<evidence type="ECO:0000313" key="2">
    <source>
        <dbReference type="EMBL" id="MFC4670754.1"/>
    </source>
</evidence>
<dbReference type="RefSeq" id="WP_380720095.1">
    <property type="nucleotide sequence ID" value="NZ_JBHSGI010000028.1"/>
</dbReference>
<protein>
    <recommendedName>
        <fullName evidence="4">Pyridine nucleotide-disulfide oxidoreductase</fullName>
    </recommendedName>
</protein>
<evidence type="ECO:0000256" key="1">
    <source>
        <dbReference type="SAM" id="MobiDB-lite"/>
    </source>
</evidence>
<keyword evidence="3" id="KW-1185">Reference proteome</keyword>
<reference evidence="3" key="1">
    <citation type="journal article" date="2019" name="Int. J. Syst. Evol. Microbiol.">
        <title>The Global Catalogue of Microorganisms (GCM) 10K type strain sequencing project: providing services to taxonomists for standard genome sequencing and annotation.</title>
        <authorList>
            <consortium name="The Broad Institute Genomics Platform"/>
            <consortium name="The Broad Institute Genome Sequencing Center for Infectious Disease"/>
            <person name="Wu L."/>
            <person name="Ma J."/>
        </authorList>
    </citation>
    <scope>NUCLEOTIDE SEQUENCE [LARGE SCALE GENOMIC DNA]</scope>
    <source>
        <strain evidence="3">CGMCC 4.7283</strain>
    </source>
</reference>
<name>A0ABV9KLP6_9RHOB</name>
<dbReference type="Proteomes" id="UP001595973">
    <property type="component" value="Unassembled WGS sequence"/>
</dbReference>
<dbReference type="InterPro" id="IPR052025">
    <property type="entry name" value="Xyloglucanase_GH74"/>
</dbReference>
<gene>
    <name evidence="2" type="ORF">ACFO5X_19545</name>
</gene>
<accession>A0ABV9KLP6</accession>
<dbReference type="SUPFAM" id="SSF110296">
    <property type="entry name" value="Oligoxyloglucan reducing end-specific cellobiohydrolase"/>
    <property type="match status" value="1"/>
</dbReference>
<sequence length="322" mass="33151">MTRSSAAKSSSRDTGAGNPLTPHRRMFLASAGGAFIAALLPGRSARAAGHAAAALAFSGEAVIVAGDRIRAVDLSTGEPAQLTTPTRPIYALANHPERPERLIAALEGGGIARSEDCGRSWRSAGTGLPDAQVTALTIAATAPSTDYAAVAGDGLWRSEDDGETWTFVMDRPWIDEAERDVSTLASVNLASGMGGIWLYAGTDHGLTRVPDCFCRWQDVVAGDAMDALVAGAAPPPEAPLPADEPVLVLVSAHAAPERLYAALASGLWASADGGVIWARRSDLRATALAVDPGDPGHIVAATDTELQQSRDGGASWATLAAL</sequence>
<feature type="compositionally biased region" description="Polar residues" evidence="1">
    <location>
        <begin position="1"/>
        <end position="13"/>
    </location>
</feature>